<evidence type="ECO:0000313" key="2">
    <source>
        <dbReference type="EMBL" id="GAA4395324.1"/>
    </source>
</evidence>
<comment type="caution">
    <text evidence="2">The sequence shown here is derived from an EMBL/GenBank/DDBJ whole genome shotgun (WGS) entry which is preliminary data.</text>
</comment>
<reference evidence="3" key="1">
    <citation type="journal article" date="2019" name="Int. J. Syst. Evol. Microbiol.">
        <title>The Global Catalogue of Microorganisms (GCM) 10K type strain sequencing project: providing services to taxonomists for standard genome sequencing and annotation.</title>
        <authorList>
            <consortium name="The Broad Institute Genomics Platform"/>
            <consortium name="The Broad Institute Genome Sequencing Center for Infectious Disease"/>
            <person name="Wu L."/>
            <person name="Ma J."/>
        </authorList>
    </citation>
    <scope>NUCLEOTIDE SEQUENCE [LARGE SCALE GENOMIC DNA]</scope>
    <source>
        <strain evidence="3">JCM 17808</strain>
    </source>
</reference>
<dbReference type="GO" id="GO:0032259">
    <property type="term" value="P:methylation"/>
    <property type="evidence" value="ECO:0007669"/>
    <property type="project" value="UniProtKB-KW"/>
</dbReference>
<dbReference type="Gene3D" id="3.40.50.150">
    <property type="entry name" value="Vaccinia Virus protein VP39"/>
    <property type="match status" value="1"/>
</dbReference>
<keyword evidence="2" id="KW-0489">Methyltransferase</keyword>
<dbReference type="InterPro" id="IPR052939">
    <property type="entry name" value="23S_rRNA_MeTrnsfrase_RlmA"/>
</dbReference>
<dbReference type="Pfam" id="PF08241">
    <property type="entry name" value="Methyltransf_11"/>
    <property type="match status" value="1"/>
</dbReference>
<organism evidence="2 3">
    <name type="scientific">Brevibacterium pityocampae</name>
    <dbReference type="NCBI Taxonomy" id="506594"/>
    <lineage>
        <taxon>Bacteria</taxon>
        <taxon>Bacillati</taxon>
        <taxon>Actinomycetota</taxon>
        <taxon>Actinomycetes</taxon>
        <taxon>Micrococcales</taxon>
        <taxon>Brevibacteriaceae</taxon>
        <taxon>Brevibacterium</taxon>
    </lineage>
</organism>
<dbReference type="RefSeq" id="WP_295690276.1">
    <property type="nucleotide sequence ID" value="NZ_BAABGL010000035.1"/>
</dbReference>
<dbReference type="InterPro" id="IPR029063">
    <property type="entry name" value="SAM-dependent_MTases_sf"/>
</dbReference>
<dbReference type="EMBL" id="BAABGL010000035">
    <property type="protein sequence ID" value="GAA4395324.1"/>
    <property type="molecule type" value="Genomic_DNA"/>
</dbReference>
<keyword evidence="2" id="KW-0808">Transferase</keyword>
<dbReference type="PANTHER" id="PTHR43460">
    <property type="entry name" value="METHYLTRANSFERASE"/>
    <property type="match status" value="1"/>
</dbReference>
<dbReference type="GO" id="GO:0008168">
    <property type="term" value="F:methyltransferase activity"/>
    <property type="evidence" value="ECO:0007669"/>
    <property type="project" value="UniProtKB-KW"/>
</dbReference>
<protein>
    <submittedName>
        <fullName evidence="2">Class I SAM-dependent methyltransferase</fullName>
    </submittedName>
</protein>
<proteinExistence type="predicted"/>
<dbReference type="PANTHER" id="PTHR43460:SF1">
    <property type="entry name" value="METHYLTRANSFERASE TYPE 11 DOMAIN-CONTAINING PROTEIN"/>
    <property type="match status" value="1"/>
</dbReference>
<dbReference type="SUPFAM" id="SSF53335">
    <property type="entry name" value="S-adenosyl-L-methionine-dependent methyltransferases"/>
    <property type="match status" value="1"/>
</dbReference>
<dbReference type="Proteomes" id="UP001500642">
    <property type="component" value="Unassembled WGS sequence"/>
</dbReference>
<gene>
    <name evidence="2" type="ORF">GCM10023167_25570</name>
</gene>
<dbReference type="InterPro" id="IPR013216">
    <property type="entry name" value="Methyltransf_11"/>
</dbReference>
<name>A0ABP8JS33_9MICO</name>
<feature type="domain" description="Methyltransferase type 11" evidence="1">
    <location>
        <begin position="69"/>
        <end position="154"/>
    </location>
</feature>
<accession>A0ABP8JS33</accession>
<keyword evidence="3" id="KW-1185">Reference proteome</keyword>
<evidence type="ECO:0000313" key="3">
    <source>
        <dbReference type="Proteomes" id="UP001500642"/>
    </source>
</evidence>
<sequence>MRELAARLRAAHAEATMTGWDFSRLDGRLRADDPPWDFEADCRTALGASRTAADLGTGGGERLLALLAGLPTGRAPAEPGQQRPTVTATEGWEPNLPVARAALAPAGVEVLAYDSEAGDRLPFPDASLDLVMARHESFAATEVARCLRPGGMLLTQQVDGTEAGELREWFGGAPLHAEVRLPIMVAELAAAGLTVDRAEDWAGTMEFRDAEALVEYLGLVPWDVPGFAVDDHLETLVRLDAAPIQVTQKRFRVTAHRPPAYHGA</sequence>
<evidence type="ECO:0000259" key="1">
    <source>
        <dbReference type="Pfam" id="PF08241"/>
    </source>
</evidence>